<feature type="signal peptide" evidence="3">
    <location>
        <begin position="1"/>
        <end position="33"/>
    </location>
</feature>
<dbReference type="EMBL" id="JBHSIT010000010">
    <property type="protein sequence ID" value="MFC4911909.1"/>
    <property type="molecule type" value="Genomic_DNA"/>
</dbReference>
<keyword evidence="2" id="KW-1133">Transmembrane helix</keyword>
<evidence type="ECO:0000256" key="2">
    <source>
        <dbReference type="SAM" id="Phobius"/>
    </source>
</evidence>
<accession>A0ABV9U7Z2</accession>
<feature type="transmembrane region" description="Helical" evidence="2">
    <location>
        <begin position="287"/>
        <end position="306"/>
    </location>
</feature>
<evidence type="ECO:0000313" key="5">
    <source>
        <dbReference type="Proteomes" id="UP001595872"/>
    </source>
</evidence>
<dbReference type="RefSeq" id="WP_378261284.1">
    <property type="nucleotide sequence ID" value="NZ_JBHSIT010000010.1"/>
</dbReference>
<reference evidence="5" key="1">
    <citation type="journal article" date="2019" name="Int. J. Syst. Evol. Microbiol.">
        <title>The Global Catalogue of Microorganisms (GCM) 10K type strain sequencing project: providing services to taxonomists for standard genome sequencing and annotation.</title>
        <authorList>
            <consortium name="The Broad Institute Genomics Platform"/>
            <consortium name="The Broad Institute Genome Sequencing Center for Infectious Disease"/>
            <person name="Wu L."/>
            <person name="Ma J."/>
        </authorList>
    </citation>
    <scope>NUCLEOTIDE SEQUENCE [LARGE SCALE GENOMIC DNA]</scope>
    <source>
        <strain evidence="5">KLKA75</strain>
    </source>
</reference>
<protein>
    <recommendedName>
        <fullName evidence="6">Gram-positive cocci surface proteins LPxTG domain-containing protein</fullName>
    </recommendedName>
</protein>
<keyword evidence="5" id="KW-1185">Reference proteome</keyword>
<evidence type="ECO:0000313" key="4">
    <source>
        <dbReference type="EMBL" id="MFC4911909.1"/>
    </source>
</evidence>
<name>A0ABV9U7Z2_9ACTN</name>
<organism evidence="4 5">
    <name type="scientific">Actinomadura gamaensis</name>
    <dbReference type="NCBI Taxonomy" id="1763541"/>
    <lineage>
        <taxon>Bacteria</taxon>
        <taxon>Bacillati</taxon>
        <taxon>Actinomycetota</taxon>
        <taxon>Actinomycetes</taxon>
        <taxon>Streptosporangiales</taxon>
        <taxon>Thermomonosporaceae</taxon>
        <taxon>Actinomadura</taxon>
    </lineage>
</organism>
<keyword evidence="2" id="KW-0812">Transmembrane</keyword>
<feature type="region of interest" description="Disordered" evidence="1">
    <location>
        <begin position="151"/>
        <end position="170"/>
    </location>
</feature>
<feature type="region of interest" description="Disordered" evidence="1">
    <location>
        <begin position="255"/>
        <end position="285"/>
    </location>
</feature>
<feature type="chain" id="PRO_5047185694" description="Gram-positive cocci surface proteins LPxTG domain-containing protein" evidence="3">
    <location>
        <begin position="34"/>
        <end position="315"/>
    </location>
</feature>
<gene>
    <name evidence="4" type="ORF">ACFPCY_31700</name>
</gene>
<sequence>MGSSTVRRIAAAGTASGAVLIGTLAAASAPAAASPTAAAPAAAPAAVPAAVPAAAPAPGAPSVTIRPKRFTPGDNVTVLINGCVTEPSVGDQNETFVKGDPAHFDKTGAASWSGIASTLPSLKPGNSYITKFRCATATGLRTLTLFVTVPEKTTTPSPPPPPGKGHGGDGGFHFGFDDVDLSTRTVVPGGTLGMKVHCPTEVTATSSSFVTDPRFKETGEDIWEATATFEKSLPSIVRVTITCADYGHVVFSTRPGKDEVSPGPQIPKGAPETGDGSTAAGRHADRAPLVGTGAAAVALAGAGYALRRRATKARP</sequence>
<keyword evidence="2" id="KW-0472">Membrane</keyword>
<evidence type="ECO:0000256" key="1">
    <source>
        <dbReference type="SAM" id="MobiDB-lite"/>
    </source>
</evidence>
<evidence type="ECO:0008006" key="6">
    <source>
        <dbReference type="Google" id="ProtNLM"/>
    </source>
</evidence>
<dbReference type="Proteomes" id="UP001595872">
    <property type="component" value="Unassembled WGS sequence"/>
</dbReference>
<proteinExistence type="predicted"/>
<comment type="caution">
    <text evidence="4">The sequence shown here is derived from an EMBL/GenBank/DDBJ whole genome shotgun (WGS) entry which is preliminary data.</text>
</comment>
<evidence type="ECO:0000256" key="3">
    <source>
        <dbReference type="SAM" id="SignalP"/>
    </source>
</evidence>
<keyword evidence="3" id="KW-0732">Signal</keyword>